<dbReference type="InterPro" id="IPR036961">
    <property type="entry name" value="Kinesin_motor_dom_sf"/>
</dbReference>
<comment type="similarity">
    <text evidence="3 4">Belongs to the TRAFAC class myosin-kinesin ATPase superfamily. Kinesin family.</text>
</comment>
<dbReference type="PANTHER" id="PTHR47968">
    <property type="entry name" value="CENTROMERE PROTEIN E"/>
    <property type="match status" value="1"/>
</dbReference>
<keyword evidence="3 4" id="KW-0505">Motor protein</keyword>
<evidence type="ECO:0000313" key="9">
    <source>
        <dbReference type="Proteomes" id="UP000018040"/>
    </source>
</evidence>
<feature type="binding site" evidence="3">
    <location>
        <begin position="100"/>
        <end position="107"/>
    </location>
    <ligand>
        <name>ATP</name>
        <dbReference type="ChEBI" id="CHEBI:30616"/>
    </ligand>
</feature>
<dbReference type="GO" id="GO:0005874">
    <property type="term" value="C:microtubule"/>
    <property type="evidence" value="ECO:0007669"/>
    <property type="project" value="UniProtKB-KW"/>
</dbReference>
<dbReference type="PANTHER" id="PTHR47968:SF67">
    <property type="entry name" value="KINESIN MOTOR DOMAIN-CONTAINING PROTEIN"/>
    <property type="match status" value="1"/>
</dbReference>
<dbReference type="VEuPathDB" id="GiardiaDB:QR46_3870"/>
<dbReference type="InterPro" id="IPR056524">
    <property type="entry name" value="KIF6/9_C"/>
</dbReference>
<reference evidence="8 9" key="2">
    <citation type="journal article" date="2013" name="Genome Biol. Evol.">
        <title>Genome sequencing of Giardia lamblia genotypes A2 and B isolates (DH and GS) and comparative analysis with the genomes of genotypes A1 and E (WB and Pig).</title>
        <authorList>
            <person name="Adam R.D."/>
            <person name="Dahlstrom E.W."/>
            <person name="Martens C.A."/>
            <person name="Bruno D.P."/>
            <person name="Barbian K.D."/>
            <person name="Ricklefs S.M."/>
            <person name="Hernandez M.M."/>
            <person name="Narla N.P."/>
            <person name="Patel R.B."/>
            <person name="Porcella S.F."/>
            <person name="Nash T.E."/>
        </authorList>
    </citation>
    <scope>NUCLEOTIDE SEQUENCE [LARGE SCALE GENOMIC DNA]</scope>
    <source>
        <strain evidence="8 9">GS</strain>
    </source>
</reference>
<feature type="coiled-coil region" evidence="5">
    <location>
        <begin position="677"/>
        <end position="704"/>
    </location>
</feature>
<name>V6U641_GIAIN</name>
<evidence type="ECO:0000256" key="2">
    <source>
        <dbReference type="ARBA" id="ARBA00022840"/>
    </source>
</evidence>
<dbReference type="Proteomes" id="UP000018040">
    <property type="component" value="Unassembled WGS sequence"/>
</dbReference>
<dbReference type="GO" id="GO:0005524">
    <property type="term" value="F:ATP binding"/>
    <property type="evidence" value="ECO:0007669"/>
    <property type="project" value="UniProtKB-UniRule"/>
</dbReference>
<evidence type="ECO:0000256" key="5">
    <source>
        <dbReference type="SAM" id="Coils"/>
    </source>
</evidence>
<dbReference type="SUPFAM" id="SSF52540">
    <property type="entry name" value="P-loop containing nucleoside triphosphate hydrolases"/>
    <property type="match status" value="1"/>
</dbReference>
<dbReference type="InterPro" id="IPR027640">
    <property type="entry name" value="Kinesin-like_fam"/>
</dbReference>
<evidence type="ECO:0000256" key="1">
    <source>
        <dbReference type="ARBA" id="ARBA00022741"/>
    </source>
</evidence>
<keyword evidence="1 3" id="KW-0547">Nucleotide-binding</keyword>
<proteinExistence type="inferred from homology"/>
<dbReference type="Pfam" id="PF00225">
    <property type="entry name" value="Kinesin"/>
    <property type="match status" value="1"/>
</dbReference>
<dbReference type="EMBL" id="AHHH01000017">
    <property type="protein sequence ID" value="ESU44725.1"/>
    <property type="molecule type" value="Genomic_DNA"/>
</dbReference>
<feature type="region of interest" description="Disordered" evidence="6">
    <location>
        <begin position="542"/>
        <end position="567"/>
    </location>
</feature>
<organism evidence="8 9">
    <name type="scientific">Giardia intestinalis</name>
    <name type="common">Giardia lamblia</name>
    <dbReference type="NCBI Taxonomy" id="5741"/>
    <lineage>
        <taxon>Eukaryota</taxon>
        <taxon>Metamonada</taxon>
        <taxon>Diplomonadida</taxon>
        <taxon>Hexamitidae</taxon>
        <taxon>Giardiinae</taxon>
        <taxon>Giardia</taxon>
    </lineage>
</organism>
<evidence type="ECO:0000256" key="4">
    <source>
        <dbReference type="RuleBase" id="RU000394"/>
    </source>
</evidence>
<dbReference type="eggNOG" id="KOG4280">
    <property type="taxonomic scope" value="Eukaryota"/>
</dbReference>
<keyword evidence="2 3" id="KW-0067">ATP-binding</keyword>
<evidence type="ECO:0000259" key="7">
    <source>
        <dbReference type="PROSITE" id="PS50067"/>
    </source>
</evidence>
<gene>
    <name evidence="8" type="ORF">GSB_10137</name>
</gene>
<dbReference type="GO" id="GO:0007018">
    <property type="term" value="P:microtubule-based movement"/>
    <property type="evidence" value="ECO:0007669"/>
    <property type="project" value="InterPro"/>
</dbReference>
<evidence type="ECO:0000256" key="6">
    <source>
        <dbReference type="SAM" id="MobiDB-lite"/>
    </source>
</evidence>
<evidence type="ECO:0000313" key="8">
    <source>
        <dbReference type="EMBL" id="ESU44725.1"/>
    </source>
</evidence>
<dbReference type="VEuPathDB" id="GiardiaDB:GL50581_2798"/>
<dbReference type="PROSITE" id="PS50067">
    <property type="entry name" value="KINESIN_MOTOR_2"/>
    <property type="match status" value="1"/>
</dbReference>
<dbReference type="InterPro" id="IPR001752">
    <property type="entry name" value="Kinesin_motor_dom"/>
</dbReference>
<feature type="domain" description="Kinesin motor" evidence="7">
    <location>
        <begin position="10"/>
        <end position="353"/>
    </location>
</feature>
<dbReference type="OrthoDB" id="3176171at2759"/>
<sequence length="760" mass="85026">MLLTSMGRSTIQVHARVRPPGANPAMKVTGSVKENYSIDYTDNRLGLVVNNPGVGRKDHTFTFDHIYDPQSTQEEVYNRLAQPVITDFINGFNCTIFAYGQTGSGKSYTMTGGSGSYNDRGLMPRALEQVFGFVANSTETREYEVWLSYIQIFNEIGYDLLGIPGESNPRLEDLPRVTLQEDSEGALHVRGLSAHKANNVEGALNILWNGDLNRVVCATSQNQASSRSHCIFTIHIRSREPGSDVVRQSKFNFVDLAGSERVAKTHADGAILQQARYINQSLFYLEQVIHALGKKKTDPDCHVPYRNSMMTMFLRDSIGGNCRTIMLATIAVETQNMNESVSTAQFAMSVGQIENKASINEDIDPKLLIKRLKAENKALKEELKLLKEGSSANAARILNDDDMEYVRSLLDIFIADHSIMTLDVGSWIRLQYALRLMRDRLAEGVGPTLTKPDETEINRLRLLLQQRDAEVEVLTNMIGGDQARPQVTASNGPMYTYDNIENDYSINVPSHQTDLRYPFDESGSPHQSASTLPVMPVTRFPTEKQLGSNTNEHTASVKSRDSSQDQGQMLRTDLLSDPLKYASIDVSHLTTKDLQDEKGIFKAFLESYYNKDMLNQNKATLSTMYKEVKALAEVVTKSKESADSLKQQIFVIVERSGNETEETDLLKKNLAQTAVEYKTAIEQLKVLKVQVNSLESSLEQSKKDIKMHFVAWYKQAATAIATRENRIKASIQETTASNAQDIDKDIAEFYQLSSQIKGLN</sequence>
<dbReference type="PROSITE" id="PS00411">
    <property type="entry name" value="KINESIN_MOTOR_1"/>
    <property type="match status" value="1"/>
</dbReference>
<dbReference type="VEuPathDB" id="GiardiaDB:GL50803_0010137"/>
<dbReference type="InterPro" id="IPR027417">
    <property type="entry name" value="P-loop_NTPase"/>
</dbReference>
<dbReference type="SMART" id="SM00129">
    <property type="entry name" value="KISc"/>
    <property type="match status" value="1"/>
</dbReference>
<feature type="compositionally biased region" description="Polar residues" evidence="6">
    <location>
        <begin position="545"/>
        <end position="557"/>
    </location>
</feature>
<comment type="caution">
    <text evidence="8">The sequence shown here is derived from an EMBL/GenBank/DDBJ whole genome shotgun (WGS) entry which is preliminary data.</text>
</comment>
<reference evidence="9" key="1">
    <citation type="submission" date="2012-02" db="EMBL/GenBank/DDBJ databases">
        <title>Genome sequencing of Giardia lamblia Genotypes A2 and B isolates (DH and GS) and comparative analysis with the genomes of Genotypes A1 and E (WB and Pig).</title>
        <authorList>
            <person name="Adam R."/>
            <person name="Dahlstrom E."/>
            <person name="Martens C."/>
            <person name="Bruno D."/>
            <person name="Barbian K."/>
            <person name="Porcella S.F."/>
            <person name="Nash T."/>
        </authorList>
    </citation>
    <scope>NUCLEOTIDE SEQUENCE</scope>
    <source>
        <strain evidence="9">GS</strain>
    </source>
</reference>
<keyword evidence="5" id="KW-0175">Coiled coil</keyword>
<dbReference type="GO" id="GO:0003777">
    <property type="term" value="F:microtubule motor activity"/>
    <property type="evidence" value="ECO:0007669"/>
    <property type="project" value="InterPro"/>
</dbReference>
<dbReference type="Gene3D" id="3.40.850.10">
    <property type="entry name" value="Kinesin motor domain"/>
    <property type="match status" value="1"/>
</dbReference>
<protein>
    <recommendedName>
        <fullName evidence="4">Kinesin-like protein</fullName>
    </recommendedName>
</protein>
<dbReference type="GO" id="GO:0008017">
    <property type="term" value="F:microtubule binding"/>
    <property type="evidence" value="ECO:0007669"/>
    <property type="project" value="InterPro"/>
</dbReference>
<keyword evidence="4" id="KW-0493">Microtubule</keyword>
<dbReference type="CDD" id="cd00106">
    <property type="entry name" value="KISc"/>
    <property type="match status" value="1"/>
</dbReference>
<accession>V6U641</accession>
<dbReference type="InterPro" id="IPR019821">
    <property type="entry name" value="Kinesin_motor_CS"/>
</dbReference>
<evidence type="ECO:0000256" key="3">
    <source>
        <dbReference type="PROSITE-ProRule" id="PRU00283"/>
    </source>
</evidence>
<dbReference type="VEuPathDB" id="GiardiaDB:DHA2_10137"/>
<dbReference type="Pfam" id="PF23735">
    <property type="entry name" value="KIF9"/>
    <property type="match status" value="1"/>
</dbReference>
<dbReference type="AlphaFoldDB" id="V6U641"/>
<dbReference type="PRINTS" id="PR00380">
    <property type="entry name" value="KINESINHEAVY"/>
</dbReference>